<name>A0ACB6SE52_9PLEO</name>
<organism evidence="1 2">
    <name type="scientific">Macroventuria anomochaeta</name>
    <dbReference type="NCBI Taxonomy" id="301207"/>
    <lineage>
        <taxon>Eukaryota</taxon>
        <taxon>Fungi</taxon>
        <taxon>Dikarya</taxon>
        <taxon>Ascomycota</taxon>
        <taxon>Pezizomycotina</taxon>
        <taxon>Dothideomycetes</taxon>
        <taxon>Pleosporomycetidae</taxon>
        <taxon>Pleosporales</taxon>
        <taxon>Pleosporineae</taxon>
        <taxon>Didymellaceae</taxon>
        <taxon>Macroventuria</taxon>
    </lineage>
</organism>
<protein>
    <submittedName>
        <fullName evidence="1">GLE1-domain-containing protein</fullName>
    </submittedName>
</protein>
<proteinExistence type="predicted"/>
<sequence>MPTRLGTSSSSMHTQASFGSSIIESSPIRQSPTRNGVRNNRASVTRDPYESPSRQMQLEFNLKLSISDRNFNEQLDQAAAERARLHEEQLARAAEEHAKVLRGAELELQRLSLEEEKARLRSQEEQQRAIEQLQKEKAQQQAEAHRRQLEAQRREEEIAKQAAEHQKKLQEAEARQKAHKEQQAAAERQRREKEVADRKAKETADAAENARVQQAAQQVTQQAAQQPLAQAAPAVPAQPTTAAQAAVAAQAPNDAINSIHAKYLELHKRMKEFRVTFWNQNKKVGQPLKEPIGNARRNMRLKLGQINVARATSQAAIKSLRADSFDVALNTPGATIDIRPFLVNQTIPPLANEAEAQYPAFLLYMWIMFEKFLLKQFEKEASNEDGRIIQEIGLIAASLFADQKYMWKGISLIDVLLAKMHHICPILFGVRGTMNTVEGQKRLGWMPIDKQPPTGEIYMQRIRGLSAGFAAMSLRAFKTVPALPMSEYWRVLVHVCNTPPENLYPGHFAILNGLLRDFYKKFLGFYGVQARGVLRRAVVDVPARAPERCKEAAGIISVFQEQWKKENLFLN</sequence>
<dbReference type="EMBL" id="MU006703">
    <property type="protein sequence ID" value="KAF2632267.1"/>
    <property type="molecule type" value="Genomic_DNA"/>
</dbReference>
<reference evidence="1" key="1">
    <citation type="journal article" date="2020" name="Stud. Mycol.">
        <title>101 Dothideomycetes genomes: a test case for predicting lifestyles and emergence of pathogens.</title>
        <authorList>
            <person name="Haridas S."/>
            <person name="Albert R."/>
            <person name="Binder M."/>
            <person name="Bloem J."/>
            <person name="Labutti K."/>
            <person name="Salamov A."/>
            <person name="Andreopoulos B."/>
            <person name="Baker S."/>
            <person name="Barry K."/>
            <person name="Bills G."/>
            <person name="Bluhm B."/>
            <person name="Cannon C."/>
            <person name="Castanera R."/>
            <person name="Culley D."/>
            <person name="Daum C."/>
            <person name="Ezra D."/>
            <person name="Gonzalez J."/>
            <person name="Henrissat B."/>
            <person name="Kuo A."/>
            <person name="Liang C."/>
            <person name="Lipzen A."/>
            <person name="Lutzoni F."/>
            <person name="Magnuson J."/>
            <person name="Mondo S."/>
            <person name="Nolan M."/>
            <person name="Ohm R."/>
            <person name="Pangilinan J."/>
            <person name="Park H.-J."/>
            <person name="Ramirez L."/>
            <person name="Alfaro M."/>
            <person name="Sun H."/>
            <person name="Tritt A."/>
            <person name="Yoshinaga Y."/>
            <person name="Zwiers L.-H."/>
            <person name="Turgeon B."/>
            <person name="Goodwin S."/>
            <person name="Spatafora J."/>
            <person name="Crous P."/>
            <person name="Grigoriev I."/>
        </authorList>
    </citation>
    <scope>NUCLEOTIDE SEQUENCE</scope>
    <source>
        <strain evidence="1">CBS 525.71</strain>
    </source>
</reference>
<dbReference type="Proteomes" id="UP000799754">
    <property type="component" value="Unassembled WGS sequence"/>
</dbReference>
<accession>A0ACB6SE52</accession>
<gene>
    <name evidence="1" type="ORF">BU25DRAFT_406809</name>
</gene>
<comment type="caution">
    <text evidence="1">The sequence shown here is derived from an EMBL/GenBank/DDBJ whole genome shotgun (WGS) entry which is preliminary data.</text>
</comment>
<evidence type="ECO:0000313" key="2">
    <source>
        <dbReference type="Proteomes" id="UP000799754"/>
    </source>
</evidence>
<keyword evidence="2" id="KW-1185">Reference proteome</keyword>
<evidence type="ECO:0000313" key="1">
    <source>
        <dbReference type="EMBL" id="KAF2632267.1"/>
    </source>
</evidence>